<dbReference type="EMBL" id="BKBA01000003">
    <property type="protein sequence ID" value="GEQ12448.1"/>
    <property type="molecule type" value="Genomic_DNA"/>
</dbReference>
<proteinExistence type="predicted"/>
<organism evidence="2 3">
    <name type="scientific">Knoellia locipacati</name>
    <dbReference type="NCBI Taxonomy" id="882824"/>
    <lineage>
        <taxon>Bacteria</taxon>
        <taxon>Bacillati</taxon>
        <taxon>Actinomycetota</taxon>
        <taxon>Actinomycetes</taxon>
        <taxon>Micrococcales</taxon>
        <taxon>Intrasporangiaceae</taxon>
        <taxon>Knoellia</taxon>
    </lineage>
</organism>
<feature type="compositionally biased region" description="Polar residues" evidence="1">
    <location>
        <begin position="44"/>
        <end position="55"/>
    </location>
</feature>
<dbReference type="AlphaFoldDB" id="A0A512SWW0"/>
<sequence length="55" mass="5936">MFWTLAGIVLIAVLVGAWLYDRRFGHDRTYRGAGGADQGRADGSVTQLGQWNGPG</sequence>
<evidence type="ECO:0000313" key="2">
    <source>
        <dbReference type="EMBL" id="GEQ12448.1"/>
    </source>
</evidence>
<accession>A0A512SWW0</accession>
<keyword evidence="3" id="KW-1185">Reference proteome</keyword>
<comment type="caution">
    <text evidence="2">The sequence shown here is derived from an EMBL/GenBank/DDBJ whole genome shotgun (WGS) entry which is preliminary data.</text>
</comment>
<protein>
    <submittedName>
        <fullName evidence="2">Uncharacterized protein</fullName>
    </submittedName>
</protein>
<evidence type="ECO:0000256" key="1">
    <source>
        <dbReference type="SAM" id="MobiDB-lite"/>
    </source>
</evidence>
<dbReference type="Proteomes" id="UP000321793">
    <property type="component" value="Unassembled WGS sequence"/>
</dbReference>
<feature type="region of interest" description="Disordered" evidence="1">
    <location>
        <begin position="32"/>
        <end position="55"/>
    </location>
</feature>
<name>A0A512SWW0_9MICO</name>
<gene>
    <name evidence="2" type="ORF">KLO01_04950</name>
</gene>
<reference evidence="2 3" key="1">
    <citation type="submission" date="2019-07" db="EMBL/GenBank/DDBJ databases">
        <title>Whole genome shotgun sequence of Knoellia locipacati NBRC 109775.</title>
        <authorList>
            <person name="Hosoyama A."/>
            <person name="Uohara A."/>
            <person name="Ohji S."/>
            <person name="Ichikawa N."/>
        </authorList>
    </citation>
    <scope>NUCLEOTIDE SEQUENCE [LARGE SCALE GENOMIC DNA]</scope>
    <source>
        <strain evidence="2 3">NBRC 109775</strain>
    </source>
</reference>
<evidence type="ECO:0000313" key="3">
    <source>
        <dbReference type="Proteomes" id="UP000321793"/>
    </source>
</evidence>